<sequence length="493" mass="55619">MTMQLHIPSEQEIRRIYREGEDAVVQLIQKLSIDTKTIAEAMQKQQELIEKLQGQIAKDSSNSSKPPSSDGPRKKRTKSLRKKGDRASGGQKGHKGKTLKQVENPDHTVVHGACNCIHCQASLDNVLVTDYENRQVFDIPAIHIEVTEHKAEIKFCPQCGKVNKAVFPDQVTQPVQYGDNVKSHAVYFNNYHHIPVARTGEIFEDVFGHRISDAVIINSSNEGAIAVAPSTEAIKEQLKQSDVANFDESGLRVKGKLHWLHVASNDTLTHYEVHEKRGQVAMDDIGILPEFQGIAIHDHWKSYFAYDDCDHGLCNAHHLRELTFIHEQYNQEWAQKMSDLLVKANKKVNSAKDADNDRLEPVQIYSIESAYDKIVNEGLEANPPPEKEPGKRGRVKQSPPKNLLDRLKSHKEDVLRFIHNFDVPFDNNQGERDVRMIKVKQKVSGTFRTDYGAGIFCRIRGYISTVRKNDCNVIGAIKDAFAGIPFIPAKITI</sequence>
<evidence type="ECO:0000256" key="1">
    <source>
        <dbReference type="SAM" id="MobiDB-lite"/>
    </source>
</evidence>
<evidence type="ECO:0000259" key="2">
    <source>
        <dbReference type="Pfam" id="PF03050"/>
    </source>
</evidence>
<protein>
    <submittedName>
        <fullName evidence="4">IS66 family transposase</fullName>
    </submittedName>
</protein>
<dbReference type="NCBIfam" id="NF033517">
    <property type="entry name" value="transpos_IS66"/>
    <property type="match status" value="1"/>
</dbReference>
<dbReference type="InterPro" id="IPR052344">
    <property type="entry name" value="Transposase-related"/>
</dbReference>
<gene>
    <name evidence="4" type="ORF">HXW94_08110</name>
</gene>
<comment type="caution">
    <text evidence="4">The sequence shown here is derived from an EMBL/GenBank/DDBJ whole genome shotgun (WGS) entry which is preliminary data.</text>
</comment>
<feature type="region of interest" description="Disordered" evidence="1">
    <location>
        <begin position="54"/>
        <end position="104"/>
    </location>
</feature>
<feature type="compositionally biased region" description="Basic residues" evidence="1">
    <location>
        <begin position="73"/>
        <end position="84"/>
    </location>
</feature>
<dbReference type="PANTHER" id="PTHR33678:SF1">
    <property type="entry name" value="BLL1576 PROTEIN"/>
    <property type="match status" value="1"/>
</dbReference>
<dbReference type="Proteomes" id="UP000553343">
    <property type="component" value="Unassembled WGS sequence"/>
</dbReference>
<dbReference type="PANTHER" id="PTHR33678">
    <property type="entry name" value="BLL1576 PROTEIN"/>
    <property type="match status" value="1"/>
</dbReference>
<dbReference type="InterPro" id="IPR004291">
    <property type="entry name" value="Transposase_IS66_central"/>
</dbReference>
<reference evidence="4 5" key="1">
    <citation type="submission" date="2020-06" db="EMBL/GenBank/DDBJ databases">
        <title>High-quality draft genome of sulfate reducer Desulfobacter latus type strain AcrS2 isolated from marine sediment.</title>
        <authorList>
            <person name="Hoppe M."/>
            <person name="Larsen C.K."/>
            <person name="Marshall I.P.G."/>
            <person name="Schramm A."/>
            <person name="Marietou A.G."/>
        </authorList>
    </citation>
    <scope>NUCLEOTIDE SEQUENCE [LARGE SCALE GENOMIC DNA]</scope>
    <source>
        <strain evidence="4 5">AcRS2</strain>
    </source>
</reference>
<feature type="domain" description="DUF6444" evidence="3">
    <location>
        <begin position="8"/>
        <end position="98"/>
    </location>
</feature>
<feature type="compositionally biased region" description="Low complexity" evidence="1">
    <location>
        <begin position="58"/>
        <end position="70"/>
    </location>
</feature>
<dbReference type="Pfam" id="PF03050">
    <property type="entry name" value="DDE_Tnp_IS66"/>
    <property type="match status" value="1"/>
</dbReference>
<evidence type="ECO:0000313" key="5">
    <source>
        <dbReference type="Proteomes" id="UP000553343"/>
    </source>
</evidence>
<name>A0A850SUA1_9BACT</name>
<evidence type="ECO:0000259" key="3">
    <source>
        <dbReference type="Pfam" id="PF20042"/>
    </source>
</evidence>
<proteinExistence type="predicted"/>
<dbReference type="InterPro" id="IPR045618">
    <property type="entry name" value="DUF6444"/>
</dbReference>
<dbReference type="EMBL" id="JACADJ010000021">
    <property type="protein sequence ID" value="NWH04944.1"/>
    <property type="molecule type" value="Genomic_DNA"/>
</dbReference>
<dbReference type="Pfam" id="PF20042">
    <property type="entry name" value="DUF6444"/>
    <property type="match status" value="1"/>
</dbReference>
<dbReference type="AlphaFoldDB" id="A0A850SUA1"/>
<dbReference type="RefSeq" id="WP_178366442.1">
    <property type="nucleotide sequence ID" value="NZ_JACADJ010000021.1"/>
</dbReference>
<feature type="region of interest" description="Disordered" evidence="1">
    <location>
        <begin position="378"/>
        <end position="401"/>
    </location>
</feature>
<feature type="domain" description="Transposase IS66 central" evidence="2">
    <location>
        <begin position="176"/>
        <end position="453"/>
    </location>
</feature>
<accession>A0A850SUA1</accession>
<organism evidence="4 5">
    <name type="scientific">Desulfobacter latus</name>
    <dbReference type="NCBI Taxonomy" id="2292"/>
    <lineage>
        <taxon>Bacteria</taxon>
        <taxon>Pseudomonadati</taxon>
        <taxon>Thermodesulfobacteriota</taxon>
        <taxon>Desulfobacteria</taxon>
        <taxon>Desulfobacterales</taxon>
        <taxon>Desulfobacteraceae</taxon>
        <taxon>Desulfobacter</taxon>
    </lineage>
</organism>
<keyword evidence="5" id="KW-1185">Reference proteome</keyword>
<evidence type="ECO:0000313" key="4">
    <source>
        <dbReference type="EMBL" id="NWH04944.1"/>
    </source>
</evidence>